<evidence type="ECO:0000313" key="4">
    <source>
        <dbReference type="Proteomes" id="UP001367508"/>
    </source>
</evidence>
<dbReference type="Pfam" id="PF00646">
    <property type="entry name" value="F-box"/>
    <property type="match status" value="1"/>
</dbReference>
<dbReference type="Proteomes" id="UP001367508">
    <property type="component" value="Unassembled WGS sequence"/>
</dbReference>
<sequence length="469" mass="54326">MGLTLTLTCICVAFRERGSEERSRKLKKKRMEKKDMIGNMPNDIIWNILSRLKFKEAVRTSVLSTKWRYQWTYFTGVLDFDPSLRTYLLRRKRVGLLKKCMVFVSEWEKSMVNLEKMLKLMKSPTMQGLRICMELGNPLKIDEWVKFGVKKDVKMFELDLSYNFTETFYEISQTIRNVLSSTTIFEMKSLCILRLVSVDVSDEVIEGILACCPSLQTLCVIESKLLVRVKVCGQGLRLKHLELVECRFLTNLDISAENLMTFKYIGDYERFNYESVPSLVEASFGGLYSSYLQSRMNTVDLYELLLQLDVLKLELLPIDFGTVEALPLISNVKQLEMQILHGCGAKLDRPVSLLSAFPSICVLKLKFIRYSVKPAEEQWKANLKDECPNLRELEVSGFRRDPSQIELVMSICEKAPNLNRIVVDPLSSYHAHRSPNVKARIREMRRDFTIWFADCLKPYLPPPIELIIL</sequence>
<dbReference type="InterPro" id="IPR053772">
    <property type="entry name" value="At1g61320/At1g61330-like"/>
</dbReference>
<evidence type="ECO:0000259" key="1">
    <source>
        <dbReference type="Pfam" id="PF00646"/>
    </source>
</evidence>
<evidence type="ECO:0008006" key="5">
    <source>
        <dbReference type="Google" id="ProtNLM"/>
    </source>
</evidence>
<dbReference type="PANTHER" id="PTHR34145:SF68">
    <property type="entry name" value="FBD DOMAIN-CONTAINING PROTEIN"/>
    <property type="match status" value="1"/>
</dbReference>
<dbReference type="InterPro" id="IPR055357">
    <property type="entry name" value="LRR_At1g61320_AtMIF1"/>
</dbReference>
<feature type="domain" description="At1g61320/AtMIF1 LRR" evidence="2">
    <location>
        <begin position="139"/>
        <end position="432"/>
    </location>
</feature>
<dbReference type="InterPro" id="IPR032675">
    <property type="entry name" value="LRR_dom_sf"/>
</dbReference>
<protein>
    <recommendedName>
        <fullName evidence="5">F-box domain-containing protein</fullName>
    </recommendedName>
</protein>
<feature type="domain" description="F-box" evidence="1">
    <location>
        <begin position="39"/>
        <end position="72"/>
    </location>
</feature>
<evidence type="ECO:0000259" key="2">
    <source>
        <dbReference type="Pfam" id="PF23622"/>
    </source>
</evidence>
<name>A0AAN9PUD0_CANGL</name>
<dbReference type="Pfam" id="PF23622">
    <property type="entry name" value="LRR_At1g61320_AtMIF1"/>
    <property type="match status" value="1"/>
</dbReference>
<dbReference type="CDD" id="cd22160">
    <property type="entry name" value="F-box_AtFBL13-like"/>
    <property type="match status" value="1"/>
</dbReference>
<dbReference type="InterPro" id="IPR001810">
    <property type="entry name" value="F-box_dom"/>
</dbReference>
<evidence type="ECO:0000313" key="3">
    <source>
        <dbReference type="EMBL" id="KAK7312560.1"/>
    </source>
</evidence>
<dbReference type="InterPro" id="IPR036047">
    <property type="entry name" value="F-box-like_dom_sf"/>
</dbReference>
<dbReference type="InterPro" id="IPR053781">
    <property type="entry name" value="F-box_AtFBL13-like"/>
</dbReference>
<reference evidence="3 4" key="1">
    <citation type="submission" date="2024-01" db="EMBL/GenBank/DDBJ databases">
        <title>The genomes of 5 underutilized Papilionoideae crops provide insights into root nodulation and disease resistanc.</title>
        <authorList>
            <person name="Jiang F."/>
        </authorList>
    </citation>
    <scope>NUCLEOTIDE SEQUENCE [LARGE SCALE GENOMIC DNA]</scope>
    <source>
        <strain evidence="3">LVBAO_FW01</strain>
        <tissue evidence="3">Leaves</tissue>
    </source>
</reference>
<dbReference type="PANTHER" id="PTHR34145">
    <property type="entry name" value="OS02G0105600 PROTEIN"/>
    <property type="match status" value="1"/>
</dbReference>
<dbReference type="Gene3D" id="3.80.10.10">
    <property type="entry name" value="Ribonuclease Inhibitor"/>
    <property type="match status" value="1"/>
</dbReference>
<accession>A0AAN9PUD0</accession>
<comment type="caution">
    <text evidence="3">The sequence shown here is derived from an EMBL/GenBank/DDBJ whole genome shotgun (WGS) entry which is preliminary data.</text>
</comment>
<keyword evidence="4" id="KW-1185">Reference proteome</keyword>
<organism evidence="3 4">
    <name type="scientific">Canavalia gladiata</name>
    <name type="common">Sword bean</name>
    <name type="synonym">Dolichos gladiatus</name>
    <dbReference type="NCBI Taxonomy" id="3824"/>
    <lineage>
        <taxon>Eukaryota</taxon>
        <taxon>Viridiplantae</taxon>
        <taxon>Streptophyta</taxon>
        <taxon>Embryophyta</taxon>
        <taxon>Tracheophyta</taxon>
        <taxon>Spermatophyta</taxon>
        <taxon>Magnoliopsida</taxon>
        <taxon>eudicotyledons</taxon>
        <taxon>Gunneridae</taxon>
        <taxon>Pentapetalae</taxon>
        <taxon>rosids</taxon>
        <taxon>fabids</taxon>
        <taxon>Fabales</taxon>
        <taxon>Fabaceae</taxon>
        <taxon>Papilionoideae</taxon>
        <taxon>50 kb inversion clade</taxon>
        <taxon>NPAAA clade</taxon>
        <taxon>indigoferoid/millettioid clade</taxon>
        <taxon>Phaseoleae</taxon>
        <taxon>Canavalia</taxon>
    </lineage>
</organism>
<dbReference type="EMBL" id="JAYMYQ010000009">
    <property type="protein sequence ID" value="KAK7312560.1"/>
    <property type="molecule type" value="Genomic_DNA"/>
</dbReference>
<proteinExistence type="predicted"/>
<dbReference type="SUPFAM" id="SSF52047">
    <property type="entry name" value="RNI-like"/>
    <property type="match status" value="1"/>
</dbReference>
<dbReference type="AlphaFoldDB" id="A0AAN9PUD0"/>
<gene>
    <name evidence="3" type="ORF">VNO77_36503</name>
</gene>
<dbReference type="SUPFAM" id="SSF81383">
    <property type="entry name" value="F-box domain"/>
    <property type="match status" value="1"/>
</dbReference>